<gene>
    <name evidence="2" type="ORF">GCM10023092_01970</name>
</gene>
<keyword evidence="3" id="KW-1185">Reference proteome</keyword>
<name>A0ABP8MDC5_9BACT</name>
<dbReference type="RefSeq" id="WP_344821763.1">
    <property type="nucleotide sequence ID" value="NZ_BAABEZ010000001.1"/>
</dbReference>
<organism evidence="2 3">
    <name type="scientific">Rurimicrobium arvi</name>
    <dbReference type="NCBI Taxonomy" id="2049916"/>
    <lineage>
        <taxon>Bacteria</taxon>
        <taxon>Pseudomonadati</taxon>
        <taxon>Bacteroidota</taxon>
        <taxon>Chitinophagia</taxon>
        <taxon>Chitinophagales</taxon>
        <taxon>Chitinophagaceae</taxon>
        <taxon>Rurimicrobium</taxon>
    </lineage>
</organism>
<accession>A0ABP8MDC5</accession>
<dbReference type="Proteomes" id="UP001501410">
    <property type="component" value="Unassembled WGS sequence"/>
</dbReference>
<dbReference type="EMBL" id="BAABEZ010000001">
    <property type="protein sequence ID" value="GAA4448809.1"/>
    <property type="molecule type" value="Genomic_DNA"/>
</dbReference>
<evidence type="ECO:0000256" key="1">
    <source>
        <dbReference type="SAM" id="MobiDB-lite"/>
    </source>
</evidence>
<proteinExistence type="predicted"/>
<reference evidence="3" key="1">
    <citation type="journal article" date="2019" name="Int. J. Syst. Evol. Microbiol.">
        <title>The Global Catalogue of Microorganisms (GCM) 10K type strain sequencing project: providing services to taxonomists for standard genome sequencing and annotation.</title>
        <authorList>
            <consortium name="The Broad Institute Genomics Platform"/>
            <consortium name="The Broad Institute Genome Sequencing Center for Infectious Disease"/>
            <person name="Wu L."/>
            <person name="Ma J."/>
        </authorList>
    </citation>
    <scope>NUCLEOTIDE SEQUENCE [LARGE SCALE GENOMIC DNA]</scope>
    <source>
        <strain evidence="3">JCM 31921</strain>
    </source>
</reference>
<comment type="caution">
    <text evidence="2">The sequence shown here is derived from an EMBL/GenBank/DDBJ whole genome shotgun (WGS) entry which is preliminary data.</text>
</comment>
<protein>
    <submittedName>
        <fullName evidence="2">Uncharacterized protein</fullName>
    </submittedName>
</protein>
<evidence type="ECO:0000313" key="3">
    <source>
        <dbReference type="Proteomes" id="UP001501410"/>
    </source>
</evidence>
<feature type="region of interest" description="Disordered" evidence="1">
    <location>
        <begin position="147"/>
        <end position="170"/>
    </location>
</feature>
<sequence length="170" mass="18657">MALVNSNRVNAVIDEGNLITIKSLFQQIAALMPMLVGLTADERQRLPKINVSNKAFTEDAFRILRNNASFFPGFLNPTFMSYDLTLFQQLDELATISRQLTERITDTMTLAGNEAYVSALSVYRLSEAAALAGMPGADEARRQLSMRFSGQGSSAEDNSINEDATSNPVK</sequence>
<evidence type="ECO:0000313" key="2">
    <source>
        <dbReference type="EMBL" id="GAA4448809.1"/>
    </source>
</evidence>